<dbReference type="AlphaFoldDB" id="A0A1H5PBI1"/>
<name>A0A1H5PBI1_9MICC</name>
<reference evidence="2 3" key="1">
    <citation type="submission" date="2016-10" db="EMBL/GenBank/DDBJ databases">
        <authorList>
            <person name="de Groot N.N."/>
        </authorList>
    </citation>
    <scope>NUCLEOTIDE SEQUENCE [LARGE SCALE GENOMIC DNA]</scope>
    <source>
        <strain evidence="2 3">DSM 22274</strain>
    </source>
</reference>
<organism evidence="2 3">
    <name type="scientific">Arthrobacter alpinus</name>
    <dbReference type="NCBI Taxonomy" id="656366"/>
    <lineage>
        <taxon>Bacteria</taxon>
        <taxon>Bacillati</taxon>
        <taxon>Actinomycetota</taxon>
        <taxon>Actinomycetes</taxon>
        <taxon>Micrococcales</taxon>
        <taxon>Micrococcaceae</taxon>
        <taxon>Arthrobacter</taxon>
    </lineage>
</organism>
<sequence>MRLGELGAIGETSQNPRDTRQAGLQQISPLTANIIVRDKRA</sequence>
<evidence type="ECO:0000313" key="3">
    <source>
        <dbReference type="Proteomes" id="UP000182725"/>
    </source>
</evidence>
<evidence type="ECO:0000256" key="1">
    <source>
        <dbReference type="SAM" id="MobiDB-lite"/>
    </source>
</evidence>
<feature type="compositionally biased region" description="Polar residues" evidence="1">
    <location>
        <begin position="11"/>
        <end position="26"/>
    </location>
</feature>
<gene>
    <name evidence="2" type="ORF">SAMN04489740_4065</name>
</gene>
<evidence type="ECO:0000313" key="2">
    <source>
        <dbReference type="EMBL" id="SEF11070.1"/>
    </source>
</evidence>
<accession>A0A1H5PBI1</accession>
<dbReference type="EMBL" id="FNTV01000002">
    <property type="protein sequence ID" value="SEF11070.1"/>
    <property type="molecule type" value="Genomic_DNA"/>
</dbReference>
<protein>
    <submittedName>
        <fullName evidence="2">Uncharacterized protein</fullName>
    </submittedName>
</protein>
<feature type="region of interest" description="Disordered" evidence="1">
    <location>
        <begin position="1"/>
        <end position="26"/>
    </location>
</feature>
<proteinExistence type="predicted"/>
<dbReference type="Proteomes" id="UP000182725">
    <property type="component" value="Unassembled WGS sequence"/>
</dbReference>